<evidence type="ECO:0000313" key="1">
    <source>
        <dbReference type="EMBL" id="GBP15036.1"/>
    </source>
</evidence>
<proteinExistence type="predicted"/>
<comment type="caution">
    <text evidence="1">The sequence shown here is derived from an EMBL/GenBank/DDBJ whole genome shotgun (WGS) entry which is preliminary data.</text>
</comment>
<keyword evidence="2" id="KW-1185">Reference proteome</keyword>
<name>A0A4C1TLF0_EUMVA</name>
<dbReference type="Proteomes" id="UP000299102">
    <property type="component" value="Unassembled WGS sequence"/>
</dbReference>
<dbReference type="AlphaFoldDB" id="A0A4C1TLF0"/>
<gene>
    <name evidence="1" type="ORF">EVAR_6677_1</name>
</gene>
<reference evidence="1 2" key="1">
    <citation type="journal article" date="2019" name="Commun. Biol.">
        <title>The bagworm genome reveals a unique fibroin gene that provides high tensile strength.</title>
        <authorList>
            <person name="Kono N."/>
            <person name="Nakamura H."/>
            <person name="Ohtoshi R."/>
            <person name="Tomita M."/>
            <person name="Numata K."/>
            <person name="Arakawa K."/>
        </authorList>
    </citation>
    <scope>NUCLEOTIDE SEQUENCE [LARGE SCALE GENOMIC DNA]</scope>
</reference>
<sequence>MLVLCSTIKIKKNLAQIFTDEDVDHILWPSPLYEDLRNEVLIEMETTNASPIYYADLLSTQANFSKFWEYARAWHR</sequence>
<evidence type="ECO:0000313" key="2">
    <source>
        <dbReference type="Proteomes" id="UP000299102"/>
    </source>
</evidence>
<organism evidence="1 2">
    <name type="scientific">Eumeta variegata</name>
    <name type="common">Bagworm moth</name>
    <name type="synonym">Eumeta japonica</name>
    <dbReference type="NCBI Taxonomy" id="151549"/>
    <lineage>
        <taxon>Eukaryota</taxon>
        <taxon>Metazoa</taxon>
        <taxon>Ecdysozoa</taxon>
        <taxon>Arthropoda</taxon>
        <taxon>Hexapoda</taxon>
        <taxon>Insecta</taxon>
        <taxon>Pterygota</taxon>
        <taxon>Neoptera</taxon>
        <taxon>Endopterygota</taxon>
        <taxon>Lepidoptera</taxon>
        <taxon>Glossata</taxon>
        <taxon>Ditrysia</taxon>
        <taxon>Tineoidea</taxon>
        <taxon>Psychidae</taxon>
        <taxon>Oiketicinae</taxon>
        <taxon>Eumeta</taxon>
    </lineage>
</organism>
<dbReference type="OrthoDB" id="7382669at2759"/>
<dbReference type="EMBL" id="BGZK01000068">
    <property type="protein sequence ID" value="GBP15036.1"/>
    <property type="molecule type" value="Genomic_DNA"/>
</dbReference>
<accession>A0A4C1TLF0</accession>
<protein>
    <submittedName>
        <fullName evidence="1">Uncharacterized protein</fullName>
    </submittedName>
</protein>